<protein>
    <submittedName>
        <fullName evidence="10">Transporter slr0753</fullName>
    </submittedName>
</protein>
<evidence type="ECO:0000256" key="3">
    <source>
        <dbReference type="ARBA" id="ARBA00022448"/>
    </source>
</evidence>
<evidence type="ECO:0000259" key="9">
    <source>
        <dbReference type="Pfam" id="PF03600"/>
    </source>
</evidence>
<gene>
    <name evidence="10" type="ORF">PANO66_01478</name>
    <name evidence="11" type="ORF">PLAM_2823</name>
</gene>
<dbReference type="PANTHER" id="PTHR43568">
    <property type="entry name" value="P PROTEIN"/>
    <property type="match status" value="1"/>
</dbReference>
<dbReference type="InterPro" id="IPR004680">
    <property type="entry name" value="Cit_transptr-like_dom"/>
</dbReference>
<feature type="transmembrane region" description="Helical" evidence="8">
    <location>
        <begin position="400"/>
        <end position="429"/>
    </location>
</feature>
<reference evidence="11" key="1">
    <citation type="submission" date="2015-09" db="EMBL/GenBank/DDBJ databases">
        <authorList>
            <person name="Jackson K.R."/>
            <person name="Lunt B.L."/>
            <person name="Fisher J.N.B."/>
            <person name="Gardner A.V."/>
            <person name="Bailey M.E."/>
            <person name="Deus L.M."/>
            <person name="Earl A.S."/>
            <person name="Gibby P.D."/>
            <person name="Hartmann K.A."/>
            <person name="Liu J.E."/>
            <person name="Manci A.M."/>
            <person name="Nielsen D.A."/>
            <person name="Solomon M.B."/>
            <person name="Breakwell D.P."/>
            <person name="Burnett S.H."/>
            <person name="Grose J.H."/>
        </authorList>
    </citation>
    <scope>NUCLEOTIDE SEQUENCE</scope>
    <source>
        <strain evidence="11">7805</strain>
    </source>
</reference>
<keyword evidence="3" id="KW-0813">Transport</keyword>
<dbReference type="InterPro" id="IPR051475">
    <property type="entry name" value="Diverse_Ion_Transporter"/>
</dbReference>
<feature type="transmembrane region" description="Helical" evidence="8">
    <location>
        <begin position="300"/>
        <end position="318"/>
    </location>
</feature>
<reference evidence="10" key="2">
    <citation type="submission" date="2020-09" db="EMBL/GenBank/DDBJ databases">
        <authorList>
            <person name="Blom J."/>
        </authorList>
    </citation>
    <scope>NUCLEOTIDE SEQUENCE</scope>
    <source>
        <strain evidence="10">No.66</strain>
    </source>
</reference>
<comment type="similarity">
    <text evidence="2">Belongs to the CitM (TC 2.A.11) transporter family.</text>
</comment>
<feature type="transmembrane region" description="Helical" evidence="8">
    <location>
        <begin position="267"/>
        <end position="288"/>
    </location>
</feature>
<feature type="transmembrane region" description="Helical" evidence="8">
    <location>
        <begin position="45"/>
        <end position="65"/>
    </location>
</feature>
<comment type="subcellular location">
    <subcellularLocation>
        <location evidence="1">Cell membrane</location>
        <topology evidence="1">Multi-pass membrane protein</topology>
    </subcellularLocation>
</comment>
<dbReference type="EMBL" id="LO018304">
    <property type="protein sequence ID" value="CUM60789.1"/>
    <property type="molecule type" value="Genomic_DNA"/>
</dbReference>
<evidence type="ECO:0000256" key="4">
    <source>
        <dbReference type="ARBA" id="ARBA00022475"/>
    </source>
</evidence>
<evidence type="ECO:0000256" key="1">
    <source>
        <dbReference type="ARBA" id="ARBA00004651"/>
    </source>
</evidence>
<feature type="domain" description="Citrate transporter-like" evidence="9">
    <location>
        <begin position="39"/>
        <end position="378"/>
    </location>
</feature>
<evidence type="ECO:0000256" key="6">
    <source>
        <dbReference type="ARBA" id="ARBA00022989"/>
    </source>
</evidence>
<keyword evidence="4" id="KW-1003">Cell membrane</keyword>
<dbReference type="PRINTS" id="PR00758">
    <property type="entry name" value="ARSENICPUMP"/>
</dbReference>
<dbReference type="AlphaFoldDB" id="A0A1J1JI48"/>
<sequence length="466" mass="50243">MIPLKQLINFRVFVCFQLLLSIETMDSFIAGIIFVGAIISIMGEWLHLTIAAFLGALLLIFFHVMTLTEAVNYISRSYATLALFFGVMVLVRAFEPTKIFDYLAVKMILMAKGEGKRLLLGIVALTTPICAVLPNATTVMLLAPLIPPIAQDIGIDFVPLLILMVFIANSSGLLTLVGDPATFIVGDAINISFVEYLQRLSIGGALAVVSVVILLPILFRKTWNTKFEHLEDLPHPKINHPRILALGSLIMVFVLTFFVIGETLPVPISPAAVALLGAALALMLAHHSKIDTVNNILRDLDWSTLIFFMSIFVLIGGLEKTGVISNLSGLLAVILGKNIALGSILLLVTVGIISSVVPNIPLVVAMVPLLKQYLVNVGFVGAEVLDPAFNGQFPPEVLPLFYAMMFGATLGGNGTLVGASSNIVAAGISELHGRTISFKTFLHYGIPVMAVQIFVAMLYVTFAFLI</sequence>
<evidence type="ECO:0000313" key="10">
    <source>
        <dbReference type="EMBL" id="CAD5933034.1"/>
    </source>
</evidence>
<feature type="transmembrane region" description="Helical" evidence="8">
    <location>
        <begin position="12"/>
        <end position="39"/>
    </location>
</feature>
<evidence type="ECO:0000256" key="5">
    <source>
        <dbReference type="ARBA" id="ARBA00022692"/>
    </source>
</evidence>
<dbReference type="GO" id="GO:0015105">
    <property type="term" value="F:arsenite transmembrane transporter activity"/>
    <property type="evidence" value="ECO:0007669"/>
    <property type="project" value="InterPro"/>
</dbReference>
<feature type="transmembrane region" description="Helical" evidence="8">
    <location>
        <begin position="157"/>
        <end position="176"/>
    </location>
</feature>
<evidence type="ECO:0000313" key="11">
    <source>
        <dbReference type="EMBL" id="CUM60789.1"/>
    </source>
</evidence>
<dbReference type="PANTHER" id="PTHR43568:SF1">
    <property type="entry name" value="P PROTEIN"/>
    <property type="match status" value="1"/>
</dbReference>
<dbReference type="Proteomes" id="UP001153761">
    <property type="component" value="Chromosome"/>
</dbReference>
<dbReference type="InterPro" id="IPR000802">
    <property type="entry name" value="Arsenical_pump_ArsB"/>
</dbReference>
<dbReference type="GO" id="GO:0005886">
    <property type="term" value="C:plasma membrane"/>
    <property type="evidence" value="ECO:0007669"/>
    <property type="project" value="UniProtKB-SubCell"/>
</dbReference>
<evidence type="ECO:0000256" key="7">
    <source>
        <dbReference type="ARBA" id="ARBA00023136"/>
    </source>
</evidence>
<keyword evidence="5 8" id="KW-0812">Transmembrane</keyword>
<feature type="transmembrane region" description="Helical" evidence="8">
    <location>
        <begin position="243"/>
        <end position="261"/>
    </location>
</feature>
<dbReference type="Pfam" id="PF03600">
    <property type="entry name" value="CitMHS"/>
    <property type="match status" value="1"/>
</dbReference>
<feature type="transmembrane region" description="Helical" evidence="8">
    <location>
        <begin position="118"/>
        <end position="145"/>
    </location>
</feature>
<evidence type="ECO:0000256" key="2">
    <source>
        <dbReference type="ARBA" id="ARBA00009843"/>
    </source>
</evidence>
<proteinExistence type="inferred from homology"/>
<evidence type="ECO:0000256" key="8">
    <source>
        <dbReference type="SAM" id="Phobius"/>
    </source>
</evidence>
<feature type="transmembrane region" description="Helical" evidence="8">
    <location>
        <begin position="441"/>
        <end position="465"/>
    </location>
</feature>
<name>A0A1J1JI48_PLAAG</name>
<organism evidence="11">
    <name type="scientific">Planktothrix agardhii</name>
    <name type="common">Oscillatoria agardhii</name>
    <dbReference type="NCBI Taxonomy" id="1160"/>
    <lineage>
        <taxon>Bacteria</taxon>
        <taxon>Bacillati</taxon>
        <taxon>Cyanobacteriota</taxon>
        <taxon>Cyanophyceae</taxon>
        <taxon>Oscillatoriophycideae</taxon>
        <taxon>Oscillatoriales</taxon>
        <taxon>Microcoleaceae</taxon>
        <taxon>Planktothrix</taxon>
    </lineage>
</organism>
<feature type="transmembrane region" description="Helical" evidence="8">
    <location>
        <begin position="196"/>
        <end position="219"/>
    </location>
</feature>
<keyword evidence="7 8" id="KW-0472">Membrane</keyword>
<keyword evidence="6 8" id="KW-1133">Transmembrane helix</keyword>
<dbReference type="RefSeq" id="WP_235760482.1">
    <property type="nucleotide sequence ID" value="NZ_JBEIHM010000066.1"/>
</dbReference>
<feature type="transmembrane region" description="Helical" evidence="8">
    <location>
        <begin position="330"/>
        <end position="353"/>
    </location>
</feature>
<dbReference type="EMBL" id="LR882963">
    <property type="protein sequence ID" value="CAD5933034.1"/>
    <property type="molecule type" value="Genomic_DNA"/>
</dbReference>
<accession>A0A1J1JI48</accession>